<keyword evidence="3" id="KW-1185">Reference proteome</keyword>
<evidence type="ECO:0000313" key="3">
    <source>
        <dbReference type="Proteomes" id="UP001642487"/>
    </source>
</evidence>
<dbReference type="Proteomes" id="UP001642487">
    <property type="component" value="Chromosome 5"/>
</dbReference>
<organism evidence="2 3">
    <name type="scientific">Citrullus colocynthis</name>
    <name type="common">colocynth</name>
    <dbReference type="NCBI Taxonomy" id="252529"/>
    <lineage>
        <taxon>Eukaryota</taxon>
        <taxon>Viridiplantae</taxon>
        <taxon>Streptophyta</taxon>
        <taxon>Embryophyta</taxon>
        <taxon>Tracheophyta</taxon>
        <taxon>Spermatophyta</taxon>
        <taxon>Magnoliopsida</taxon>
        <taxon>eudicotyledons</taxon>
        <taxon>Gunneridae</taxon>
        <taxon>Pentapetalae</taxon>
        <taxon>rosids</taxon>
        <taxon>fabids</taxon>
        <taxon>Cucurbitales</taxon>
        <taxon>Cucurbitaceae</taxon>
        <taxon>Benincaseae</taxon>
        <taxon>Citrullus</taxon>
    </lineage>
</organism>
<sequence length="110" mass="12808">MSSYELFSSSYYSSNILINWYIYVYIYIYILGDLKLDILKKSLNLSYTTNGQNVPPSVFLFSFDSMTLPVRIKLPAVSSEVIQSLKPRAKLCRCRCSRWLPPIPYIYISQ</sequence>
<keyword evidence="1" id="KW-1133">Transmembrane helix</keyword>
<gene>
    <name evidence="2" type="ORF">CITCOLO1_LOCUS15394</name>
</gene>
<reference evidence="2 3" key="1">
    <citation type="submission" date="2024-03" db="EMBL/GenBank/DDBJ databases">
        <authorList>
            <person name="Gkanogiannis A."/>
            <person name="Becerra Lopez-Lavalle L."/>
        </authorList>
    </citation>
    <scope>NUCLEOTIDE SEQUENCE [LARGE SCALE GENOMIC DNA]</scope>
</reference>
<evidence type="ECO:0000313" key="2">
    <source>
        <dbReference type="EMBL" id="CAK9323219.1"/>
    </source>
</evidence>
<accession>A0ABP0YRR4</accession>
<protein>
    <submittedName>
        <fullName evidence="2">Uncharacterized protein</fullName>
    </submittedName>
</protein>
<evidence type="ECO:0000256" key="1">
    <source>
        <dbReference type="SAM" id="Phobius"/>
    </source>
</evidence>
<proteinExistence type="predicted"/>
<keyword evidence="1" id="KW-0812">Transmembrane</keyword>
<keyword evidence="1" id="KW-0472">Membrane</keyword>
<name>A0ABP0YRR4_9ROSI</name>
<dbReference type="EMBL" id="OZ021739">
    <property type="protein sequence ID" value="CAK9323219.1"/>
    <property type="molecule type" value="Genomic_DNA"/>
</dbReference>
<feature type="transmembrane region" description="Helical" evidence="1">
    <location>
        <begin position="12"/>
        <end position="32"/>
    </location>
</feature>